<comment type="caution">
    <text evidence="2">The sequence shown here is derived from an EMBL/GenBank/DDBJ whole genome shotgun (WGS) entry which is preliminary data.</text>
</comment>
<name>A0ABU6Y672_9FABA</name>
<proteinExistence type="predicted"/>
<keyword evidence="3" id="KW-1185">Reference proteome</keyword>
<evidence type="ECO:0000313" key="2">
    <source>
        <dbReference type="EMBL" id="MED6205411.1"/>
    </source>
</evidence>
<accession>A0ABU6Y672</accession>
<evidence type="ECO:0000256" key="1">
    <source>
        <dbReference type="SAM" id="Phobius"/>
    </source>
</evidence>
<evidence type="ECO:0000313" key="3">
    <source>
        <dbReference type="Proteomes" id="UP001341840"/>
    </source>
</evidence>
<organism evidence="2 3">
    <name type="scientific">Stylosanthes scabra</name>
    <dbReference type="NCBI Taxonomy" id="79078"/>
    <lineage>
        <taxon>Eukaryota</taxon>
        <taxon>Viridiplantae</taxon>
        <taxon>Streptophyta</taxon>
        <taxon>Embryophyta</taxon>
        <taxon>Tracheophyta</taxon>
        <taxon>Spermatophyta</taxon>
        <taxon>Magnoliopsida</taxon>
        <taxon>eudicotyledons</taxon>
        <taxon>Gunneridae</taxon>
        <taxon>Pentapetalae</taxon>
        <taxon>rosids</taxon>
        <taxon>fabids</taxon>
        <taxon>Fabales</taxon>
        <taxon>Fabaceae</taxon>
        <taxon>Papilionoideae</taxon>
        <taxon>50 kb inversion clade</taxon>
        <taxon>dalbergioids sensu lato</taxon>
        <taxon>Dalbergieae</taxon>
        <taxon>Pterocarpus clade</taxon>
        <taxon>Stylosanthes</taxon>
    </lineage>
</organism>
<keyword evidence="1" id="KW-0812">Transmembrane</keyword>
<sequence length="91" mass="10196">MPPTWNDTFLFQVTSEPDLLLTAAAASTSHRIFFFERPREELDLGRRRRFVNFVFFIFIFSQPLPLLVLRASLVTVRGVGGSAYGNDGGSG</sequence>
<gene>
    <name evidence="2" type="ORF">PIB30_017445</name>
</gene>
<dbReference type="Proteomes" id="UP001341840">
    <property type="component" value="Unassembled WGS sequence"/>
</dbReference>
<protein>
    <submittedName>
        <fullName evidence="2">Uncharacterized protein</fullName>
    </submittedName>
</protein>
<keyword evidence="1" id="KW-1133">Transmembrane helix</keyword>
<feature type="transmembrane region" description="Helical" evidence="1">
    <location>
        <begin position="50"/>
        <end position="69"/>
    </location>
</feature>
<reference evidence="2 3" key="1">
    <citation type="journal article" date="2023" name="Plants (Basel)">
        <title>Bridging the Gap: Combining Genomics and Transcriptomics Approaches to Understand Stylosanthes scabra, an Orphan Legume from the Brazilian Caatinga.</title>
        <authorList>
            <person name="Ferreira-Neto J.R.C."/>
            <person name="da Silva M.D."/>
            <person name="Binneck E."/>
            <person name="de Melo N.F."/>
            <person name="da Silva R.H."/>
            <person name="de Melo A.L.T.M."/>
            <person name="Pandolfi V."/>
            <person name="Bustamante F.O."/>
            <person name="Brasileiro-Vidal A.C."/>
            <person name="Benko-Iseppon A.M."/>
        </authorList>
    </citation>
    <scope>NUCLEOTIDE SEQUENCE [LARGE SCALE GENOMIC DNA]</scope>
    <source>
        <tissue evidence="2">Leaves</tissue>
    </source>
</reference>
<keyword evidence="1" id="KW-0472">Membrane</keyword>
<dbReference type="EMBL" id="JASCZI010241706">
    <property type="protein sequence ID" value="MED6205411.1"/>
    <property type="molecule type" value="Genomic_DNA"/>
</dbReference>